<dbReference type="InterPro" id="IPR018764">
    <property type="entry name" value="RskA_C"/>
</dbReference>
<comment type="caution">
    <text evidence="14">The sequence shown here is derived from an EMBL/GenBank/DDBJ whole genome shotgun (WGS) entry which is preliminary data.</text>
</comment>
<dbReference type="PANTHER" id="PTHR37461">
    <property type="entry name" value="ANTI-SIGMA-K FACTOR RSKA"/>
    <property type="match status" value="1"/>
</dbReference>
<dbReference type="PANTHER" id="PTHR37461:SF1">
    <property type="entry name" value="ANTI-SIGMA-K FACTOR RSKA"/>
    <property type="match status" value="1"/>
</dbReference>
<comment type="subcellular location">
    <subcellularLocation>
        <location evidence="2">Cell membrane</location>
    </subcellularLocation>
    <subcellularLocation>
        <location evidence="1">Membrane</location>
        <topology evidence="1">Single-pass membrane protein</topology>
    </subcellularLocation>
</comment>
<dbReference type="InterPro" id="IPR027383">
    <property type="entry name" value="Znf_put"/>
</dbReference>
<evidence type="ECO:0000256" key="5">
    <source>
        <dbReference type="ARBA" id="ARBA00022989"/>
    </source>
</evidence>
<feature type="region of interest" description="Disordered" evidence="11">
    <location>
        <begin position="76"/>
        <end position="95"/>
    </location>
</feature>
<evidence type="ECO:0000256" key="9">
    <source>
        <dbReference type="ARBA" id="ARBA00029829"/>
    </source>
</evidence>
<evidence type="ECO:0000256" key="7">
    <source>
        <dbReference type="ARBA" id="ARBA00024353"/>
    </source>
</evidence>
<evidence type="ECO:0000313" key="14">
    <source>
        <dbReference type="EMBL" id="GGD24346.1"/>
    </source>
</evidence>
<evidence type="ECO:0000256" key="4">
    <source>
        <dbReference type="ARBA" id="ARBA00022692"/>
    </source>
</evidence>
<sequence length="254" mass="28255">MPEQCDRLIDYISGELNEEEKRAFEDHLKECSECREEVEEMGSIMEDLPYAAEPVEPPEGMKNRVLESVFEEEQTEADFVRDESEQSYEDDKVASLTTHKQKKRARKPWTALLAAGLLLSVSGNVYTLFNEADKDTGTVVDSIDEVTNKVTLSGQQEGSGSASIIKQQEDMTLVVEAEQLSQLQGEEVYQVWLINGETPYRAGSFVTNQNGEGAVAFSLEKLNDQGDFDTIAITKEPDATSETPRGDIVLSSKL</sequence>
<dbReference type="Pfam" id="PF10099">
    <property type="entry name" value="RskA_C"/>
    <property type="match status" value="1"/>
</dbReference>
<keyword evidence="4" id="KW-0812">Transmembrane</keyword>
<feature type="domain" description="Anti-sigma K factor RskA C-terminal" evidence="12">
    <location>
        <begin position="146"/>
        <end position="247"/>
    </location>
</feature>
<evidence type="ECO:0000313" key="15">
    <source>
        <dbReference type="Proteomes" id="UP000642571"/>
    </source>
</evidence>
<accession>A0ABQ1QG23</accession>
<feature type="domain" description="Putative zinc-finger" evidence="13">
    <location>
        <begin position="6"/>
        <end position="35"/>
    </location>
</feature>
<evidence type="ECO:0000256" key="8">
    <source>
        <dbReference type="ARBA" id="ARBA00024438"/>
    </source>
</evidence>
<evidence type="ECO:0000256" key="2">
    <source>
        <dbReference type="ARBA" id="ARBA00004236"/>
    </source>
</evidence>
<gene>
    <name evidence="14" type="ORF">GCM10011389_35230</name>
</gene>
<evidence type="ECO:0000256" key="3">
    <source>
        <dbReference type="ARBA" id="ARBA00022475"/>
    </source>
</evidence>
<dbReference type="Proteomes" id="UP000642571">
    <property type="component" value="Unassembled WGS sequence"/>
</dbReference>
<dbReference type="Gene3D" id="1.10.10.1320">
    <property type="entry name" value="Anti-sigma factor, zinc-finger domain"/>
    <property type="match status" value="1"/>
</dbReference>
<evidence type="ECO:0000256" key="11">
    <source>
        <dbReference type="SAM" id="MobiDB-lite"/>
    </source>
</evidence>
<dbReference type="InterPro" id="IPR041916">
    <property type="entry name" value="Anti_sigma_zinc_sf"/>
</dbReference>
<organism evidence="14 15">
    <name type="scientific">Pontibacillus salipaludis</name>
    <dbReference type="NCBI Taxonomy" id="1697394"/>
    <lineage>
        <taxon>Bacteria</taxon>
        <taxon>Bacillati</taxon>
        <taxon>Bacillota</taxon>
        <taxon>Bacilli</taxon>
        <taxon>Bacillales</taxon>
        <taxon>Bacillaceae</taxon>
        <taxon>Pontibacillus</taxon>
    </lineage>
</organism>
<dbReference type="InterPro" id="IPR051474">
    <property type="entry name" value="Anti-sigma-K/W_factor"/>
</dbReference>
<feature type="compositionally biased region" description="Basic and acidic residues" evidence="11">
    <location>
        <begin position="78"/>
        <end position="93"/>
    </location>
</feature>
<evidence type="ECO:0000259" key="13">
    <source>
        <dbReference type="Pfam" id="PF13490"/>
    </source>
</evidence>
<keyword evidence="6" id="KW-0472">Membrane</keyword>
<evidence type="ECO:0000259" key="12">
    <source>
        <dbReference type="Pfam" id="PF10099"/>
    </source>
</evidence>
<proteinExistence type="inferred from homology"/>
<dbReference type="Pfam" id="PF13490">
    <property type="entry name" value="zf-HC2"/>
    <property type="match status" value="1"/>
</dbReference>
<evidence type="ECO:0000256" key="1">
    <source>
        <dbReference type="ARBA" id="ARBA00004167"/>
    </source>
</evidence>
<comment type="similarity">
    <text evidence="7">Belongs to the zinc-associated anti-sigma factor (ZAS) superfamily. Anti-sigma-W factor family.</text>
</comment>
<name>A0ABQ1QG23_9BACI</name>
<evidence type="ECO:0000256" key="10">
    <source>
        <dbReference type="ARBA" id="ARBA00030803"/>
    </source>
</evidence>
<reference evidence="15" key="1">
    <citation type="journal article" date="2019" name="Int. J. Syst. Evol. Microbiol.">
        <title>The Global Catalogue of Microorganisms (GCM) 10K type strain sequencing project: providing services to taxonomists for standard genome sequencing and annotation.</title>
        <authorList>
            <consortium name="The Broad Institute Genomics Platform"/>
            <consortium name="The Broad Institute Genome Sequencing Center for Infectious Disease"/>
            <person name="Wu L."/>
            <person name="Ma J."/>
        </authorList>
    </citation>
    <scope>NUCLEOTIDE SEQUENCE [LARGE SCALE GENOMIC DNA]</scope>
    <source>
        <strain evidence="15">CGMCC 1.15353</strain>
    </source>
</reference>
<dbReference type="RefSeq" id="WP_188655688.1">
    <property type="nucleotide sequence ID" value="NZ_BMIN01000020.1"/>
</dbReference>
<protein>
    <recommendedName>
        <fullName evidence="8">Anti-sigma-W factor RsiW</fullName>
    </recommendedName>
    <alternativeName>
        <fullName evidence="10">Regulator of SigK</fullName>
    </alternativeName>
    <alternativeName>
        <fullName evidence="9">Sigma-K anti-sigma factor RskA</fullName>
    </alternativeName>
</protein>
<dbReference type="EMBL" id="BMIN01000020">
    <property type="protein sequence ID" value="GGD24346.1"/>
    <property type="molecule type" value="Genomic_DNA"/>
</dbReference>
<keyword evidence="15" id="KW-1185">Reference proteome</keyword>
<evidence type="ECO:0000256" key="6">
    <source>
        <dbReference type="ARBA" id="ARBA00023136"/>
    </source>
</evidence>
<keyword evidence="5" id="KW-1133">Transmembrane helix</keyword>
<keyword evidence="3" id="KW-1003">Cell membrane</keyword>